<dbReference type="Proteomes" id="UP000789860">
    <property type="component" value="Unassembled WGS sequence"/>
</dbReference>
<feature type="non-terminal residue" evidence="1">
    <location>
        <position position="90"/>
    </location>
</feature>
<evidence type="ECO:0000313" key="1">
    <source>
        <dbReference type="EMBL" id="CAG8461256.1"/>
    </source>
</evidence>
<accession>A0ACA9KBG9</accession>
<reference evidence="1" key="1">
    <citation type="submission" date="2021-06" db="EMBL/GenBank/DDBJ databases">
        <authorList>
            <person name="Kallberg Y."/>
            <person name="Tangrot J."/>
            <person name="Rosling A."/>
        </authorList>
    </citation>
    <scope>NUCLEOTIDE SEQUENCE</scope>
    <source>
        <strain evidence="1">AU212A</strain>
    </source>
</reference>
<gene>
    <name evidence="1" type="ORF">SCALOS_LOCUS1625</name>
</gene>
<proteinExistence type="predicted"/>
<evidence type="ECO:0000313" key="2">
    <source>
        <dbReference type="Proteomes" id="UP000789860"/>
    </source>
</evidence>
<dbReference type="EMBL" id="CAJVPM010001181">
    <property type="protein sequence ID" value="CAG8461256.1"/>
    <property type="molecule type" value="Genomic_DNA"/>
</dbReference>
<protein>
    <submittedName>
        <fullName evidence="1">2956_t:CDS:1</fullName>
    </submittedName>
</protein>
<comment type="caution">
    <text evidence="1">The sequence shown here is derived from an EMBL/GenBank/DDBJ whole genome shotgun (WGS) entry which is preliminary data.</text>
</comment>
<sequence length="90" mass="10061">MSIQPQSTLESSKESSNSISFDPTIVATNSTTSPQNQPILNRRPTKSTFNCPTPNEKRPRLSSGLSSFLNRRRSEYYDDNDEFHDGCCGS</sequence>
<name>A0ACA9KBG9_9GLOM</name>
<keyword evidence="2" id="KW-1185">Reference proteome</keyword>
<organism evidence="1 2">
    <name type="scientific">Scutellospora calospora</name>
    <dbReference type="NCBI Taxonomy" id="85575"/>
    <lineage>
        <taxon>Eukaryota</taxon>
        <taxon>Fungi</taxon>
        <taxon>Fungi incertae sedis</taxon>
        <taxon>Mucoromycota</taxon>
        <taxon>Glomeromycotina</taxon>
        <taxon>Glomeromycetes</taxon>
        <taxon>Diversisporales</taxon>
        <taxon>Gigasporaceae</taxon>
        <taxon>Scutellospora</taxon>
    </lineage>
</organism>